<evidence type="ECO:0000313" key="4">
    <source>
        <dbReference type="Proteomes" id="UP000308549"/>
    </source>
</evidence>
<protein>
    <recommendedName>
        <fullName evidence="5">DUF1275 domain protein</fullName>
    </recommendedName>
</protein>
<dbReference type="EMBL" id="NAJL01000083">
    <property type="protein sequence ID" value="TKA22145.1"/>
    <property type="molecule type" value="Genomic_DNA"/>
</dbReference>
<gene>
    <name evidence="3" type="ORF">B0A50_08202</name>
</gene>
<name>A0A4U0TKJ7_9PEZI</name>
<feature type="transmembrane region" description="Helical" evidence="2">
    <location>
        <begin position="257"/>
        <end position="274"/>
    </location>
</feature>
<dbReference type="AlphaFoldDB" id="A0A4U0TKJ7"/>
<dbReference type="OrthoDB" id="5223589at2759"/>
<keyword evidence="4" id="KW-1185">Reference proteome</keyword>
<evidence type="ECO:0008006" key="5">
    <source>
        <dbReference type="Google" id="ProtNLM"/>
    </source>
</evidence>
<proteinExistence type="predicted"/>
<feature type="transmembrane region" description="Helical" evidence="2">
    <location>
        <begin position="169"/>
        <end position="188"/>
    </location>
</feature>
<organism evidence="3 4">
    <name type="scientific">Salinomyces thailandicus</name>
    <dbReference type="NCBI Taxonomy" id="706561"/>
    <lineage>
        <taxon>Eukaryota</taxon>
        <taxon>Fungi</taxon>
        <taxon>Dikarya</taxon>
        <taxon>Ascomycota</taxon>
        <taxon>Pezizomycotina</taxon>
        <taxon>Dothideomycetes</taxon>
        <taxon>Dothideomycetidae</taxon>
        <taxon>Mycosphaerellales</taxon>
        <taxon>Teratosphaeriaceae</taxon>
        <taxon>Salinomyces</taxon>
    </lineage>
</organism>
<dbReference type="PANTHER" id="PTHR37488">
    <property type="entry name" value="DUF1275 DOMAIN-CONTAINING PROTEIN"/>
    <property type="match status" value="1"/>
</dbReference>
<dbReference type="PANTHER" id="PTHR37488:SF2">
    <property type="entry name" value="DUF1275 DOMAIN-CONTAINING PROTEIN"/>
    <property type="match status" value="1"/>
</dbReference>
<feature type="region of interest" description="Disordered" evidence="1">
    <location>
        <begin position="1"/>
        <end position="20"/>
    </location>
</feature>
<keyword evidence="2" id="KW-1133">Transmembrane helix</keyword>
<evidence type="ECO:0000256" key="1">
    <source>
        <dbReference type="SAM" id="MobiDB-lite"/>
    </source>
</evidence>
<dbReference type="Proteomes" id="UP000308549">
    <property type="component" value="Unassembled WGS sequence"/>
</dbReference>
<evidence type="ECO:0000256" key="2">
    <source>
        <dbReference type="SAM" id="Phobius"/>
    </source>
</evidence>
<feature type="transmembrane region" description="Helical" evidence="2">
    <location>
        <begin position="280"/>
        <end position="299"/>
    </location>
</feature>
<evidence type="ECO:0000313" key="3">
    <source>
        <dbReference type="EMBL" id="TKA22145.1"/>
    </source>
</evidence>
<dbReference type="InterPro" id="IPR010699">
    <property type="entry name" value="DUF1275"/>
</dbReference>
<keyword evidence="2" id="KW-0472">Membrane</keyword>
<comment type="caution">
    <text evidence="3">The sequence shown here is derived from an EMBL/GenBank/DDBJ whole genome shotgun (WGS) entry which is preliminary data.</text>
</comment>
<feature type="transmembrane region" description="Helical" evidence="2">
    <location>
        <begin position="200"/>
        <end position="222"/>
    </location>
</feature>
<sequence>MASPRTTFDRSRSLDSGSHAQHLDVPALDHALVQMRGEQNPRHTYINDLSLRTLRSEVSPARTPTPIMPSSRAWRTLFSQEIAHDWVLEAQLMLMTMSTGILDATTYSAFQVFATKQTGNTLFLALYALDHPILSAEVEKNVAVSIGMFVLGAAFFGHLSRYVHQKRRAWLLASNLFQTLLLFAAAALRQWAPRSTTGPSALGVLALLGFASGGQIVGAVTVGMAELNTTMVTGTLVQLSNDAKLFHLHNAPRNRRVMFYFSLIFGCFAGVGAVRYRDAALGLLVAACVKAVASLSFFFNHGIVRVDKGVDPEKQGERRISGAATPISKILWGD</sequence>
<keyword evidence="2" id="KW-0812">Transmembrane</keyword>
<dbReference type="Pfam" id="PF06912">
    <property type="entry name" value="DUF1275"/>
    <property type="match status" value="1"/>
</dbReference>
<feature type="transmembrane region" description="Helical" evidence="2">
    <location>
        <begin position="142"/>
        <end position="162"/>
    </location>
</feature>
<accession>A0A4U0TKJ7</accession>
<reference evidence="3 4" key="1">
    <citation type="submission" date="2017-03" db="EMBL/GenBank/DDBJ databases">
        <title>Genomes of endolithic fungi from Antarctica.</title>
        <authorList>
            <person name="Coleine C."/>
            <person name="Masonjones S."/>
            <person name="Stajich J.E."/>
        </authorList>
    </citation>
    <scope>NUCLEOTIDE SEQUENCE [LARGE SCALE GENOMIC DNA]</scope>
    <source>
        <strain evidence="3 4">CCFEE 6315</strain>
    </source>
</reference>